<sequence length="198" mass="22749">REEAEAQKLANKTGIFLANPEAEFNYLWGSPDVIGNRTDVSIRQTFDIPTITGMKSRISNKQNRLVELRYKADRINILLQAKQYCMDLIYYDALKKQQTTRLRYAETIAGGYKKQLTQGDISLPEYNKALLNLSSVQGELSRIDVEQNAVLYELKQLNGGVELIPDDYRYEDTPLPTNFADWYASAEQKNPVLEYVRL</sequence>
<dbReference type="AlphaFoldDB" id="A0A5J4P933"/>
<dbReference type="EMBL" id="SNRY01010632">
    <property type="protein sequence ID" value="KAA6305520.1"/>
    <property type="molecule type" value="Genomic_DNA"/>
</dbReference>
<evidence type="ECO:0000313" key="1">
    <source>
        <dbReference type="EMBL" id="KAA6305520.1"/>
    </source>
</evidence>
<organism evidence="1">
    <name type="scientific">termite gut metagenome</name>
    <dbReference type="NCBI Taxonomy" id="433724"/>
    <lineage>
        <taxon>unclassified sequences</taxon>
        <taxon>metagenomes</taxon>
        <taxon>organismal metagenomes</taxon>
    </lineage>
</organism>
<feature type="non-terminal residue" evidence="1">
    <location>
        <position position="198"/>
    </location>
</feature>
<feature type="non-terminal residue" evidence="1">
    <location>
        <position position="1"/>
    </location>
</feature>
<accession>A0A5J4P933</accession>
<proteinExistence type="predicted"/>
<reference evidence="1" key="1">
    <citation type="submission" date="2019-03" db="EMBL/GenBank/DDBJ databases">
        <title>Single cell metagenomics reveals metabolic interactions within the superorganism composed of flagellate Streblomastix strix and complex community of Bacteroidetes bacteria on its surface.</title>
        <authorList>
            <person name="Treitli S.C."/>
            <person name="Kolisko M."/>
            <person name="Husnik F."/>
            <person name="Keeling P."/>
            <person name="Hampl V."/>
        </authorList>
    </citation>
    <scope>NUCLEOTIDE SEQUENCE</scope>
    <source>
        <strain evidence="1">STM</strain>
    </source>
</reference>
<protein>
    <recommendedName>
        <fullName evidence="2">Transporter</fullName>
    </recommendedName>
</protein>
<comment type="caution">
    <text evidence="1">The sequence shown here is derived from an EMBL/GenBank/DDBJ whole genome shotgun (WGS) entry which is preliminary data.</text>
</comment>
<dbReference type="Gene3D" id="1.20.1600.10">
    <property type="entry name" value="Outer membrane efflux proteins (OEP)"/>
    <property type="match status" value="1"/>
</dbReference>
<dbReference type="GO" id="GO:0015562">
    <property type="term" value="F:efflux transmembrane transporter activity"/>
    <property type="evidence" value="ECO:0007669"/>
    <property type="project" value="InterPro"/>
</dbReference>
<name>A0A5J4P933_9ZZZZ</name>
<dbReference type="SUPFAM" id="SSF56954">
    <property type="entry name" value="Outer membrane efflux proteins (OEP)"/>
    <property type="match status" value="1"/>
</dbReference>
<evidence type="ECO:0008006" key="2">
    <source>
        <dbReference type="Google" id="ProtNLM"/>
    </source>
</evidence>
<gene>
    <name evidence="1" type="ORF">EZS27_042827</name>
</gene>